<evidence type="ECO:0000313" key="3">
    <source>
        <dbReference type="Proteomes" id="UP000250235"/>
    </source>
</evidence>
<dbReference type="AlphaFoldDB" id="A0A2Z7BTY4"/>
<dbReference type="InterPro" id="IPR000477">
    <property type="entry name" value="RT_dom"/>
</dbReference>
<sequence length="131" mass="14951">MRDDLLLVSYGDPLSVKLLAERLQEFANMSGLRVSAPKLNIYIAGTSDSRKQEIIHSTGFIEGTLPFRYLGIPLASAKLRRSDYRELIDCISHLWPHCTLSYAGKIELIRSVLQGIECFWALYFSYPMLCY</sequence>
<evidence type="ECO:0000313" key="2">
    <source>
        <dbReference type="EMBL" id="KZV37118.1"/>
    </source>
</evidence>
<reference evidence="2 3" key="1">
    <citation type="journal article" date="2015" name="Proc. Natl. Acad. Sci. U.S.A.">
        <title>The resurrection genome of Boea hygrometrica: A blueprint for survival of dehydration.</title>
        <authorList>
            <person name="Xiao L."/>
            <person name="Yang G."/>
            <person name="Zhang L."/>
            <person name="Yang X."/>
            <person name="Zhao S."/>
            <person name="Ji Z."/>
            <person name="Zhou Q."/>
            <person name="Hu M."/>
            <person name="Wang Y."/>
            <person name="Chen M."/>
            <person name="Xu Y."/>
            <person name="Jin H."/>
            <person name="Xiao X."/>
            <person name="Hu G."/>
            <person name="Bao F."/>
            <person name="Hu Y."/>
            <person name="Wan P."/>
            <person name="Li L."/>
            <person name="Deng X."/>
            <person name="Kuang T."/>
            <person name="Xiang C."/>
            <person name="Zhu J.K."/>
            <person name="Oliver M.J."/>
            <person name="He Y."/>
        </authorList>
    </citation>
    <scope>NUCLEOTIDE SEQUENCE [LARGE SCALE GENOMIC DNA]</scope>
    <source>
        <strain evidence="3">cv. XS01</strain>
    </source>
</reference>
<dbReference type="EMBL" id="KV003152">
    <property type="protein sequence ID" value="KZV37118.1"/>
    <property type="molecule type" value="Genomic_DNA"/>
</dbReference>
<dbReference type="PANTHER" id="PTHR33116:SF84">
    <property type="entry name" value="RNA-DIRECTED DNA POLYMERASE"/>
    <property type="match status" value="1"/>
</dbReference>
<gene>
    <name evidence="2" type="ORF">F511_15038</name>
</gene>
<dbReference type="OrthoDB" id="913264at2759"/>
<evidence type="ECO:0000259" key="1">
    <source>
        <dbReference type="PROSITE" id="PS50878"/>
    </source>
</evidence>
<name>A0A2Z7BTY4_9LAMI</name>
<keyword evidence="3" id="KW-1185">Reference proteome</keyword>
<accession>A0A2Z7BTY4</accession>
<organism evidence="2 3">
    <name type="scientific">Dorcoceras hygrometricum</name>
    <dbReference type="NCBI Taxonomy" id="472368"/>
    <lineage>
        <taxon>Eukaryota</taxon>
        <taxon>Viridiplantae</taxon>
        <taxon>Streptophyta</taxon>
        <taxon>Embryophyta</taxon>
        <taxon>Tracheophyta</taxon>
        <taxon>Spermatophyta</taxon>
        <taxon>Magnoliopsida</taxon>
        <taxon>eudicotyledons</taxon>
        <taxon>Gunneridae</taxon>
        <taxon>Pentapetalae</taxon>
        <taxon>asterids</taxon>
        <taxon>lamiids</taxon>
        <taxon>Lamiales</taxon>
        <taxon>Gesneriaceae</taxon>
        <taxon>Didymocarpoideae</taxon>
        <taxon>Trichosporeae</taxon>
        <taxon>Loxocarpinae</taxon>
        <taxon>Dorcoceras</taxon>
    </lineage>
</organism>
<proteinExistence type="predicted"/>
<dbReference type="PANTHER" id="PTHR33116">
    <property type="entry name" value="REVERSE TRANSCRIPTASE ZINC-BINDING DOMAIN-CONTAINING PROTEIN-RELATED-RELATED"/>
    <property type="match status" value="1"/>
</dbReference>
<protein>
    <recommendedName>
        <fullName evidence="1">Reverse transcriptase domain-containing protein</fullName>
    </recommendedName>
</protein>
<dbReference type="Proteomes" id="UP000250235">
    <property type="component" value="Unassembled WGS sequence"/>
</dbReference>
<feature type="domain" description="Reverse transcriptase" evidence="1">
    <location>
        <begin position="1"/>
        <end position="74"/>
    </location>
</feature>
<dbReference type="PROSITE" id="PS50878">
    <property type="entry name" value="RT_POL"/>
    <property type="match status" value="1"/>
</dbReference>